<dbReference type="PRINTS" id="PR01011">
    <property type="entry name" value="GLUTPROXDASE"/>
</dbReference>
<dbReference type="PROSITE" id="PS51355">
    <property type="entry name" value="GLUTATHIONE_PEROXID_3"/>
    <property type="match status" value="1"/>
</dbReference>
<dbReference type="GO" id="GO:0004601">
    <property type="term" value="F:peroxidase activity"/>
    <property type="evidence" value="ECO:0007669"/>
    <property type="project" value="UniProtKB-KW"/>
</dbReference>
<comment type="similarity">
    <text evidence="1 5">Belongs to the glutathione peroxidase family.</text>
</comment>
<keyword evidence="3 5" id="KW-0560">Oxidoreductase</keyword>
<dbReference type="RefSeq" id="WP_035122794.1">
    <property type="nucleotide sequence ID" value="NZ_JRNE01000059.1"/>
</dbReference>
<gene>
    <name evidence="6" type="ORF">HMPREF1650_09365</name>
</gene>
<dbReference type="AlphaFoldDB" id="A0A095Y1J2"/>
<evidence type="ECO:0000313" key="6">
    <source>
        <dbReference type="EMBL" id="KGF16138.1"/>
    </source>
</evidence>
<dbReference type="InterPro" id="IPR029759">
    <property type="entry name" value="GPX_AS"/>
</dbReference>
<evidence type="ECO:0000256" key="4">
    <source>
        <dbReference type="PIRSR" id="PIRSR000303-1"/>
    </source>
</evidence>
<dbReference type="Proteomes" id="UP000029548">
    <property type="component" value="Unassembled WGS sequence"/>
</dbReference>
<dbReference type="InterPro" id="IPR036249">
    <property type="entry name" value="Thioredoxin-like_sf"/>
</dbReference>
<accession>A0A095Y1J2</accession>
<dbReference type="Gene3D" id="3.40.30.10">
    <property type="entry name" value="Glutaredoxin"/>
    <property type="match status" value="1"/>
</dbReference>
<dbReference type="EMBL" id="JRNE01000059">
    <property type="protein sequence ID" value="KGF16138.1"/>
    <property type="molecule type" value="Genomic_DNA"/>
</dbReference>
<comment type="caution">
    <text evidence="6">The sequence shown here is derived from an EMBL/GenBank/DDBJ whole genome shotgun (WGS) entry which is preliminary data.</text>
</comment>
<protein>
    <recommendedName>
        <fullName evidence="5">Glutathione peroxidase</fullName>
    </recommendedName>
</protein>
<dbReference type="PROSITE" id="PS00763">
    <property type="entry name" value="GLUTATHIONE_PEROXID_2"/>
    <property type="match status" value="1"/>
</dbReference>
<dbReference type="FunFam" id="3.40.30.10:FF:000010">
    <property type="entry name" value="Glutathione peroxidase"/>
    <property type="match status" value="1"/>
</dbReference>
<organism evidence="6 7">
    <name type="scientific">Corynebacterium freneyi DNF00450</name>
    <dbReference type="NCBI Taxonomy" id="1287475"/>
    <lineage>
        <taxon>Bacteria</taxon>
        <taxon>Bacillati</taxon>
        <taxon>Actinomycetota</taxon>
        <taxon>Actinomycetes</taxon>
        <taxon>Mycobacteriales</taxon>
        <taxon>Corynebacteriaceae</taxon>
        <taxon>Corynebacterium</taxon>
    </lineage>
</organism>
<evidence type="ECO:0000256" key="3">
    <source>
        <dbReference type="ARBA" id="ARBA00023002"/>
    </source>
</evidence>
<dbReference type="PIRSF" id="PIRSF000303">
    <property type="entry name" value="Glutathion_perox"/>
    <property type="match status" value="1"/>
</dbReference>
<name>A0A095Y1J2_9CORY</name>
<evidence type="ECO:0000313" key="7">
    <source>
        <dbReference type="Proteomes" id="UP000029548"/>
    </source>
</evidence>
<feature type="active site" evidence="4">
    <location>
        <position position="43"/>
    </location>
</feature>
<dbReference type="InterPro" id="IPR000889">
    <property type="entry name" value="Glutathione_peroxidase"/>
</dbReference>
<dbReference type="eggNOG" id="COG0386">
    <property type="taxonomic scope" value="Bacteria"/>
</dbReference>
<keyword evidence="2 5" id="KW-0575">Peroxidase</keyword>
<dbReference type="InterPro" id="IPR029760">
    <property type="entry name" value="GPX_CS"/>
</dbReference>
<evidence type="ECO:0000256" key="5">
    <source>
        <dbReference type="RuleBase" id="RU000499"/>
    </source>
</evidence>
<proteinExistence type="inferred from homology"/>
<dbReference type="PANTHER" id="PTHR11592:SF40">
    <property type="entry name" value="THIOREDOXIN_GLUTATHIONE PEROXIDASE BTUE"/>
    <property type="match status" value="1"/>
</dbReference>
<reference evidence="6 7" key="1">
    <citation type="submission" date="2014-07" db="EMBL/GenBank/DDBJ databases">
        <authorList>
            <person name="McCorrison J."/>
            <person name="Sanka R."/>
            <person name="Torralba M."/>
            <person name="Gillis M."/>
            <person name="Haft D.H."/>
            <person name="Methe B."/>
            <person name="Sutton G."/>
            <person name="Nelson K.E."/>
        </authorList>
    </citation>
    <scope>NUCLEOTIDE SEQUENCE [LARGE SCALE GENOMIC DNA]</scope>
    <source>
        <strain evidence="6 7">DNF00450</strain>
    </source>
</reference>
<evidence type="ECO:0000256" key="1">
    <source>
        <dbReference type="ARBA" id="ARBA00006926"/>
    </source>
</evidence>
<dbReference type="GO" id="GO:0034599">
    <property type="term" value="P:cellular response to oxidative stress"/>
    <property type="evidence" value="ECO:0007669"/>
    <property type="project" value="TreeGrafter"/>
</dbReference>
<sequence length="170" mass="18944">MSDGTQTTGSLYDIPVTTIDGRDTTLAEWAGHVLLIVNVASECGLTPQYEALQELQDEFAMRGFFVLGFPCNQFGGQEPGTEEQVEQFCRSTYGVEFPMFAKIDVNGEDAHPLYRRLTRFADADGEAGDVAWNFEKFVVDDSGEIVGRFRPRTEPDDDAIIDLIEEHLPV</sequence>
<dbReference type="CDD" id="cd00340">
    <property type="entry name" value="GSH_Peroxidase"/>
    <property type="match status" value="1"/>
</dbReference>
<dbReference type="PANTHER" id="PTHR11592">
    <property type="entry name" value="GLUTATHIONE PEROXIDASE"/>
    <property type="match status" value="1"/>
</dbReference>
<evidence type="ECO:0000256" key="2">
    <source>
        <dbReference type="ARBA" id="ARBA00022559"/>
    </source>
</evidence>
<dbReference type="PROSITE" id="PS00460">
    <property type="entry name" value="GLUTATHIONE_PEROXID_1"/>
    <property type="match status" value="1"/>
</dbReference>
<dbReference type="SUPFAM" id="SSF52833">
    <property type="entry name" value="Thioredoxin-like"/>
    <property type="match status" value="1"/>
</dbReference>
<dbReference type="Pfam" id="PF00255">
    <property type="entry name" value="GSHPx"/>
    <property type="match status" value="1"/>
</dbReference>